<evidence type="ECO:0000313" key="1">
    <source>
        <dbReference type="EMBL" id="KAB2619126.1"/>
    </source>
</evidence>
<protein>
    <submittedName>
        <fullName evidence="1">Uncharacterized protein</fullName>
    </submittedName>
</protein>
<sequence length="112" mass="12382">MKLVTVCVGFDKKKGGLEEGEAGGGFWGRWVGALEMEKQYRVVIAGVVGEVGVGWDGVAFWMGGKVKRVDERARPRRRVGEDRVRCGGEGGEKEVGVIDWELFGIGSRFFRF</sequence>
<dbReference type="AlphaFoldDB" id="A0A5N5GU27"/>
<organism evidence="1 2">
    <name type="scientific">Pyrus ussuriensis x Pyrus communis</name>
    <dbReference type="NCBI Taxonomy" id="2448454"/>
    <lineage>
        <taxon>Eukaryota</taxon>
        <taxon>Viridiplantae</taxon>
        <taxon>Streptophyta</taxon>
        <taxon>Embryophyta</taxon>
        <taxon>Tracheophyta</taxon>
        <taxon>Spermatophyta</taxon>
        <taxon>Magnoliopsida</taxon>
        <taxon>eudicotyledons</taxon>
        <taxon>Gunneridae</taxon>
        <taxon>Pentapetalae</taxon>
        <taxon>rosids</taxon>
        <taxon>fabids</taxon>
        <taxon>Rosales</taxon>
        <taxon>Rosaceae</taxon>
        <taxon>Amygdaloideae</taxon>
        <taxon>Maleae</taxon>
        <taxon>Pyrus</taxon>
    </lineage>
</organism>
<accession>A0A5N5GU27</accession>
<reference evidence="1 2" key="1">
    <citation type="submission" date="2019-09" db="EMBL/GenBank/DDBJ databases">
        <authorList>
            <person name="Ou C."/>
        </authorList>
    </citation>
    <scope>NUCLEOTIDE SEQUENCE [LARGE SCALE GENOMIC DNA]</scope>
    <source>
        <strain evidence="1">S2</strain>
        <tissue evidence="1">Leaf</tissue>
    </source>
</reference>
<dbReference type="Proteomes" id="UP000327157">
    <property type="component" value="Chromosome 15"/>
</dbReference>
<dbReference type="EMBL" id="SMOL01000401">
    <property type="protein sequence ID" value="KAB2619126.1"/>
    <property type="molecule type" value="Genomic_DNA"/>
</dbReference>
<gene>
    <name evidence="1" type="ORF">D8674_014995</name>
</gene>
<name>A0A5N5GU27_9ROSA</name>
<reference evidence="2" key="2">
    <citation type="submission" date="2019-10" db="EMBL/GenBank/DDBJ databases">
        <title>A de novo genome assembly of a pear dwarfing rootstock.</title>
        <authorList>
            <person name="Wang F."/>
            <person name="Wang J."/>
            <person name="Li S."/>
            <person name="Zhang Y."/>
            <person name="Fang M."/>
            <person name="Ma L."/>
            <person name="Zhao Y."/>
            <person name="Jiang S."/>
        </authorList>
    </citation>
    <scope>NUCLEOTIDE SEQUENCE [LARGE SCALE GENOMIC DNA]</scope>
</reference>
<proteinExistence type="predicted"/>
<keyword evidence="2" id="KW-1185">Reference proteome</keyword>
<reference evidence="1 2" key="3">
    <citation type="submission" date="2019-11" db="EMBL/GenBank/DDBJ databases">
        <title>A de novo genome assembly of a pear dwarfing rootstock.</title>
        <authorList>
            <person name="Wang F."/>
            <person name="Wang J."/>
            <person name="Li S."/>
            <person name="Zhang Y."/>
            <person name="Fang M."/>
            <person name="Ma L."/>
            <person name="Zhao Y."/>
            <person name="Jiang S."/>
        </authorList>
    </citation>
    <scope>NUCLEOTIDE SEQUENCE [LARGE SCALE GENOMIC DNA]</scope>
    <source>
        <strain evidence="1">S2</strain>
        <tissue evidence="1">Leaf</tissue>
    </source>
</reference>
<evidence type="ECO:0000313" key="2">
    <source>
        <dbReference type="Proteomes" id="UP000327157"/>
    </source>
</evidence>
<comment type="caution">
    <text evidence="1">The sequence shown here is derived from an EMBL/GenBank/DDBJ whole genome shotgun (WGS) entry which is preliminary data.</text>
</comment>